<protein>
    <submittedName>
        <fullName evidence="1">Ester cyclase</fullName>
    </submittedName>
</protein>
<dbReference type="InterPro" id="IPR032710">
    <property type="entry name" value="NTF2-like_dom_sf"/>
</dbReference>
<name>A0A370KP20_9HYPH</name>
<sequence>MSKEEDNKAVVVRWFTEFWGKDVNLAVIDEIAAPDMLLQYSLHEPRRGREDIKAFMTDFRAAFPDLNFWGTADLIAEGDYVVGQWEGGGTHTGPAFDDFLLGGLPAATGRKMRFTGKTVLKVVDGMIVEENGLDDGLTAMMQLGLIDKA</sequence>
<dbReference type="Proteomes" id="UP000254939">
    <property type="component" value="Unassembled WGS sequence"/>
</dbReference>
<dbReference type="Gene3D" id="3.10.450.50">
    <property type="match status" value="1"/>
</dbReference>
<dbReference type="AlphaFoldDB" id="A0A370KP20"/>
<evidence type="ECO:0000313" key="1">
    <source>
        <dbReference type="EMBL" id="RDJ10670.1"/>
    </source>
</evidence>
<gene>
    <name evidence="1" type="ORF">B5K06_16115</name>
</gene>
<dbReference type="OrthoDB" id="9809822at2"/>
<dbReference type="RefSeq" id="WP_114713893.1">
    <property type="nucleotide sequence ID" value="NZ_KZ857259.1"/>
</dbReference>
<dbReference type="EMBL" id="NAAC01000016">
    <property type="protein sequence ID" value="RDJ10670.1"/>
    <property type="molecule type" value="Genomic_DNA"/>
</dbReference>
<dbReference type="SUPFAM" id="SSF54427">
    <property type="entry name" value="NTF2-like"/>
    <property type="match status" value="1"/>
</dbReference>
<reference evidence="1 2" key="1">
    <citation type="submission" date="2017-03" db="EMBL/GenBank/DDBJ databases">
        <title>Genome analysis of Rhizobial strains effectives or ineffectives for nitrogen fixation isolated from bean seeds.</title>
        <authorList>
            <person name="Peralta H."/>
            <person name="Aguilar-Vera A."/>
            <person name="Mora Y."/>
            <person name="Vargas-Lagunas C."/>
            <person name="Girard L."/>
            <person name="Mora J."/>
        </authorList>
    </citation>
    <scope>NUCLEOTIDE SEQUENCE [LARGE SCALE GENOMIC DNA]</scope>
    <source>
        <strain evidence="1 2">CCGM3</strain>
    </source>
</reference>
<comment type="caution">
    <text evidence="1">The sequence shown here is derived from an EMBL/GenBank/DDBJ whole genome shotgun (WGS) entry which is preliminary data.</text>
</comment>
<dbReference type="PANTHER" id="PTHR38436">
    <property type="entry name" value="POLYKETIDE CYCLASE SNOAL-LIKE DOMAIN"/>
    <property type="match status" value="1"/>
</dbReference>
<dbReference type="GO" id="GO:0030638">
    <property type="term" value="P:polyketide metabolic process"/>
    <property type="evidence" value="ECO:0007669"/>
    <property type="project" value="InterPro"/>
</dbReference>
<evidence type="ECO:0000313" key="2">
    <source>
        <dbReference type="Proteomes" id="UP000254939"/>
    </source>
</evidence>
<dbReference type="Pfam" id="PF07366">
    <property type="entry name" value="SnoaL"/>
    <property type="match status" value="1"/>
</dbReference>
<accession>A0A370KP20</accession>
<proteinExistence type="predicted"/>
<dbReference type="InterPro" id="IPR009959">
    <property type="entry name" value="Cyclase_SnoaL-like"/>
</dbReference>
<dbReference type="PANTHER" id="PTHR38436:SF1">
    <property type="entry name" value="ESTER CYCLASE"/>
    <property type="match status" value="1"/>
</dbReference>
<organism evidence="1 2">
    <name type="scientific">Rhizobium grahamii</name>
    <dbReference type="NCBI Taxonomy" id="1120045"/>
    <lineage>
        <taxon>Bacteria</taxon>
        <taxon>Pseudomonadati</taxon>
        <taxon>Pseudomonadota</taxon>
        <taxon>Alphaproteobacteria</taxon>
        <taxon>Hyphomicrobiales</taxon>
        <taxon>Rhizobiaceae</taxon>
        <taxon>Rhizobium/Agrobacterium group</taxon>
        <taxon>Rhizobium</taxon>
    </lineage>
</organism>